<feature type="domain" description="NADH-rubredoxin oxidoreductase C-terminal" evidence="5">
    <location>
        <begin position="313"/>
        <end position="382"/>
    </location>
</feature>
<name>A0A1V4IHH1_9CLOT</name>
<evidence type="ECO:0000259" key="4">
    <source>
        <dbReference type="Pfam" id="PF07992"/>
    </source>
</evidence>
<keyword evidence="6" id="KW-0560">Oxidoreductase</keyword>
<dbReference type="OrthoDB" id="9807946at2"/>
<dbReference type="Pfam" id="PF18267">
    <property type="entry name" value="Rubredoxin_C"/>
    <property type="match status" value="1"/>
</dbReference>
<evidence type="ECO:0000256" key="2">
    <source>
        <dbReference type="ARBA" id="ARBA00022630"/>
    </source>
</evidence>
<comment type="cofactor">
    <cofactor evidence="1">
        <name>FAD</name>
        <dbReference type="ChEBI" id="CHEBI:57692"/>
    </cofactor>
</comment>
<dbReference type="STRING" id="225345.CLCHR_36500"/>
<dbReference type="Gene3D" id="3.50.50.60">
    <property type="entry name" value="FAD/NAD(P)-binding domain"/>
    <property type="match status" value="2"/>
</dbReference>
<comment type="caution">
    <text evidence="6">The sequence shown here is derived from an EMBL/GenBank/DDBJ whole genome shotgun (WGS) entry which is preliminary data.</text>
</comment>
<evidence type="ECO:0000256" key="3">
    <source>
        <dbReference type="ARBA" id="ARBA00022827"/>
    </source>
</evidence>
<dbReference type="Pfam" id="PF07992">
    <property type="entry name" value="Pyr_redox_2"/>
    <property type="match status" value="1"/>
</dbReference>
<dbReference type="PRINTS" id="PR00368">
    <property type="entry name" value="FADPNR"/>
</dbReference>
<dbReference type="PANTHER" id="PTHR43429">
    <property type="entry name" value="PYRIDINE NUCLEOTIDE-DISULFIDE OXIDOREDUCTASE DOMAIN-CONTAINING"/>
    <property type="match status" value="1"/>
</dbReference>
<gene>
    <name evidence="6" type="primary">nasD_3</name>
    <name evidence="6" type="ORF">CLCHR_36500</name>
</gene>
<evidence type="ECO:0000313" key="7">
    <source>
        <dbReference type="Proteomes" id="UP000191056"/>
    </source>
</evidence>
<evidence type="ECO:0000259" key="5">
    <source>
        <dbReference type="Pfam" id="PF18267"/>
    </source>
</evidence>
<protein>
    <submittedName>
        <fullName evidence="6">Nitrite reductase</fullName>
        <ecNumber evidence="6">1.7.1.4</ecNumber>
    </submittedName>
</protein>
<dbReference type="InterPro" id="IPR050260">
    <property type="entry name" value="FAD-bd_OxRdtase"/>
</dbReference>
<dbReference type="SUPFAM" id="SSF51905">
    <property type="entry name" value="FAD/NAD(P)-binding domain"/>
    <property type="match status" value="2"/>
</dbReference>
<dbReference type="InterPro" id="IPR016156">
    <property type="entry name" value="FAD/NAD-linked_Rdtase_dimer_sf"/>
</dbReference>
<dbReference type="Gene3D" id="3.30.390.30">
    <property type="match status" value="1"/>
</dbReference>
<dbReference type="EMBL" id="MZGT01000058">
    <property type="protein sequence ID" value="OPJ59125.1"/>
    <property type="molecule type" value="Genomic_DNA"/>
</dbReference>
<feature type="domain" description="FAD/NAD(P)-binding" evidence="4">
    <location>
        <begin position="4"/>
        <end position="294"/>
    </location>
</feature>
<evidence type="ECO:0000313" key="6">
    <source>
        <dbReference type="EMBL" id="OPJ59125.1"/>
    </source>
</evidence>
<dbReference type="GO" id="GO:0008942">
    <property type="term" value="F:nitrite reductase [NAD(P)H] activity"/>
    <property type="evidence" value="ECO:0007669"/>
    <property type="project" value="UniProtKB-EC"/>
</dbReference>
<dbReference type="InterPro" id="IPR036188">
    <property type="entry name" value="FAD/NAD-bd_sf"/>
</dbReference>
<accession>A0A1V4IHH1</accession>
<organism evidence="6 7">
    <name type="scientific">Clostridium chromiireducens</name>
    <dbReference type="NCBI Taxonomy" id="225345"/>
    <lineage>
        <taxon>Bacteria</taxon>
        <taxon>Bacillati</taxon>
        <taxon>Bacillota</taxon>
        <taxon>Clostridia</taxon>
        <taxon>Eubacteriales</taxon>
        <taxon>Clostridiaceae</taxon>
        <taxon>Clostridium</taxon>
    </lineage>
</organism>
<evidence type="ECO:0000256" key="1">
    <source>
        <dbReference type="ARBA" id="ARBA00001974"/>
    </source>
</evidence>
<keyword evidence="3" id="KW-0274">FAD</keyword>
<dbReference type="EC" id="1.7.1.4" evidence="6"/>
<dbReference type="InterPro" id="IPR041575">
    <property type="entry name" value="Rubredoxin_C"/>
</dbReference>
<dbReference type="RefSeq" id="WP_079441316.1">
    <property type="nucleotide sequence ID" value="NZ_MZGT01000058.1"/>
</dbReference>
<keyword evidence="7" id="KW-1185">Reference proteome</keyword>
<dbReference type="Proteomes" id="UP000191056">
    <property type="component" value="Unassembled WGS sequence"/>
</dbReference>
<dbReference type="PANTHER" id="PTHR43429:SF3">
    <property type="entry name" value="NITRITE REDUCTASE [NAD(P)H]"/>
    <property type="match status" value="1"/>
</dbReference>
<proteinExistence type="predicted"/>
<dbReference type="PRINTS" id="PR00411">
    <property type="entry name" value="PNDRDTASEI"/>
</dbReference>
<keyword evidence="2" id="KW-0285">Flavoprotein</keyword>
<dbReference type="AlphaFoldDB" id="A0A1V4IHH1"/>
<reference evidence="6 7" key="1">
    <citation type="submission" date="2017-03" db="EMBL/GenBank/DDBJ databases">
        <title>Genome sequence of Clostridium chromiireducens DSM 23318.</title>
        <authorList>
            <person name="Poehlein A."/>
            <person name="Daniel R."/>
        </authorList>
    </citation>
    <scope>NUCLEOTIDE SEQUENCE [LARGE SCALE GENOMIC DNA]</scope>
    <source>
        <strain evidence="6 7">DSM 23318</strain>
    </source>
</reference>
<sequence>MEEKVVIIGSGIAAISAAKAIREAGADSEIIIFGEEKFYPYYRIKISKGLLGSLEEEKLLIQKKQWYKDNNIQVHSDNKVTGIDSENKEVTLEDGTRISYTKLLLANGASNIIPAIKGIDKLGVFDLRTLDGALRILGYLKNVKTVLLIGGGVQSLEIANVLSEGGKKVIIAEFASRLMPRQLDEFASDKLKQSIEAKSIEVMLDTQVQEIFGEEKVEGFITKSGVQGACDMVIYSTGIRPNVSIVQNTDLEVNKGIVVNNKMETNINDIFAAGDVSEFNGRIYGLWGMAMQQGKIAGANICSKGLIFEPLPPVTSLSAFGISVFSMGDIEGDQDVDSLVEVLEDEHKYYKIFIRNNHIVGTIVLGDNKKFMVIKSLIESKIEVNFNTSAKYSIDKFIEILGNKESG</sequence>
<dbReference type="InterPro" id="IPR023753">
    <property type="entry name" value="FAD/NAD-binding_dom"/>
</dbReference>